<evidence type="ECO:0000313" key="3">
    <source>
        <dbReference type="Proteomes" id="UP001628179"/>
    </source>
</evidence>
<accession>A0ABQ0FWW7</accession>
<protein>
    <submittedName>
        <fullName evidence="2">Uncharacterized protein</fullName>
    </submittedName>
</protein>
<proteinExistence type="predicted"/>
<keyword evidence="3" id="KW-1185">Reference proteome</keyword>
<dbReference type="RefSeq" id="XP_070911735.1">
    <property type="nucleotide sequence ID" value="XM_071055634.1"/>
</dbReference>
<dbReference type="GeneID" id="98170957"/>
<evidence type="ECO:0000256" key="1">
    <source>
        <dbReference type="SAM" id="MobiDB-lite"/>
    </source>
</evidence>
<name>A0ABQ0FWW7_9PEZI</name>
<organism evidence="2 3">
    <name type="scientific">Madurella fahalii</name>
    <dbReference type="NCBI Taxonomy" id="1157608"/>
    <lineage>
        <taxon>Eukaryota</taxon>
        <taxon>Fungi</taxon>
        <taxon>Dikarya</taxon>
        <taxon>Ascomycota</taxon>
        <taxon>Pezizomycotina</taxon>
        <taxon>Sordariomycetes</taxon>
        <taxon>Sordariomycetidae</taxon>
        <taxon>Sordariales</taxon>
        <taxon>Sordariales incertae sedis</taxon>
        <taxon>Madurella</taxon>
    </lineage>
</organism>
<feature type="region of interest" description="Disordered" evidence="1">
    <location>
        <begin position="1"/>
        <end position="35"/>
    </location>
</feature>
<dbReference type="Proteomes" id="UP001628179">
    <property type="component" value="Unassembled WGS sequence"/>
</dbReference>
<evidence type="ECO:0000313" key="2">
    <source>
        <dbReference type="EMBL" id="GAB1310002.1"/>
    </source>
</evidence>
<gene>
    <name evidence="2" type="ORF">MFIFM68171_00212</name>
</gene>
<comment type="caution">
    <text evidence="2">The sequence shown here is derived from an EMBL/GenBank/DDBJ whole genome shotgun (WGS) entry which is preliminary data.</text>
</comment>
<reference evidence="2 3" key="1">
    <citation type="submission" date="2024-09" db="EMBL/GenBank/DDBJ databases">
        <title>Itraconazole resistance in Madurella fahalii resulting from another homologue of gene encoding cytochrome P450 14-alpha sterol demethylase (CYP51).</title>
        <authorList>
            <person name="Yoshioka I."/>
            <person name="Fahal A.H."/>
            <person name="Kaneko S."/>
            <person name="Yaguchi T."/>
        </authorList>
    </citation>
    <scope>NUCLEOTIDE SEQUENCE [LARGE SCALE GENOMIC DNA]</scope>
    <source>
        <strain evidence="2 3">IFM 68171</strain>
    </source>
</reference>
<dbReference type="EMBL" id="BAAFSV010000001">
    <property type="protein sequence ID" value="GAB1310002.1"/>
    <property type="molecule type" value="Genomic_DNA"/>
</dbReference>
<sequence>MPRLTSRITTTSLPWATLKEEDPGELIKSPPQGEERGAHIIVEDSMAFNDLDPEYPEKVPFYLYGNSRNEVHIGHVLRLRG</sequence>
<feature type="compositionally biased region" description="Polar residues" evidence="1">
    <location>
        <begin position="1"/>
        <end position="14"/>
    </location>
</feature>